<gene>
    <name evidence="2" type="ORF">CKO21_11555</name>
</gene>
<dbReference type="PANTHER" id="PTHR30535">
    <property type="entry name" value="VITAMIN B12-BINDING PROTEIN"/>
    <property type="match status" value="1"/>
</dbReference>
<dbReference type="PROSITE" id="PS50983">
    <property type="entry name" value="FE_B12_PBP"/>
    <property type="match status" value="1"/>
</dbReference>
<keyword evidence="3" id="KW-1185">Reference proteome</keyword>
<sequence>MTKMGPMQVWHVATAILVVFLTAWGPAAAGSTPAAAERPQRVVSLNLCTDQLLVQLAEPERIASVSVLAADPLYSAVADRAQGLPVNHGQAEEVLRQNPDLVLTGTFGNRSTVHLLRRLGYPVVQIGPPRDLTDVRRQIRKIADALGVPARGRALIRRLDTRLAAAAPQERSEDRVTVAIYQPNGIVVGRNELPHAVATAAGLSNLAADQGMNGMSPLALERLLVARPDVLILQSERDPAPSQATELLRHPALQALAERSVVTRIPRRLWSCGGPQVAEAVRRLAQARREAH</sequence>
<reference evidence="2" key="2">
    <citation type="journal article" date="2020" name="Microorganisms">
        <title>Osmotic Adaptation and Compatible Solute Biosynthesis of Phototrophic Bacteria as Revealed from Genome Analyses.</title>
        <authorList>
            <person name="Imhoff J.F."/>
            <person name="Rahn T."/>
            <person name="Kunzel S."/>
            <person name="Keller A."/>
            <person name="Neulinger S.C."/>
        </authorList>
    </citation>
    <scope>NUCLEOTIDE SEQUENCE</scope>
    <source>
        <strain evidence="2">DSM 9154</strain>
    </source>
</reference>
<dbReference type="InterPro" id="IPR050902">
    <property type="entry name" value="ABC_Transporter_SBP"/>
</dbReference>
<dbReference type="Gene3D" id="3.40.50.1980">
    <property type="entry name" value="Nitrogenase molybdenum iron protein domain"/>
    <property type="match status" value="2"/>
</dbReference>
<evidence type="ECO:0000313" key="2">
    <source>
        <dbReference type="EMBL" id="MBK1697877.1"/>
    </source>
</evidence>
<organism evidence="2 3">
    <name type="scientific">Rhodovibrio salinarum</name>
    <dbReference type="NCBI Taxonomy" id="1087"/>
    <lineage>
        <taxon>Bacteria</taxon>
        <taxon>Pseudomonadati</taxon>
        <taxon>Pseudomonadota</taxon>
        <taxon>Alphaproteobacteria</taxon>
        <taxon>Rhodospirillales</taxon>
        <taxon>Rhodovibrionaceae</taxon>
        <taxon>Rhodovibrio</taxon>
    </lineage>
</organism>
<dbReference type="Proteomes" id="UP000778970">
    <property type="component" value="Unassembled WGS sequence"/>
</dbReference>
<evidence type="ECO:0000313" key="3">
    <source>
        <dbReference type="Proteomes" id="UP000778970"/>
    </source>
</evidence>
<reference evidence="2" key="1">
    <citation type="submission" date="2017-08" db="EMBL/GenBank/DDBJ databases">
        <authorList>
            <person name="Imhoff J.F."/>
            <person name="Rahn T."/>
            <person name="Kuenzel S."/>
            <person name="Neulinger S.C."/>
        </authorList>
    </citation>
    <scope>NUCLEOTIDE SEQUENCE</scope>
    <source>
        <strain evidence="2">DSM 9154</strain>
    </source>
</reference>
<evidence type="ECO:0000259" key="1">
    <source>
        <dbReference type="PROSITE" id="PS50983"/>
    </source>
</evidence>
<protein>
    <submittedName>
        <fullName evidence="2">ABC transporter substrate-binding protein</fullName>
    </submittedName>
</protein>
<dbReference type="Pfam" id="PF01497">
    <property type="entry name" value="Peripla_BP_2"/>
    <property type="match status" value="1"/>
</dbReference>
<proteinExistence type="predicted"/>
<feature type="domain" description="Fe/B12 periplasmic-binding" evidence="1">
    <location>
        <begin position="41"/>
        <end position="292"/>
    </location>
</feature>
<dbReference type="SUPFAM" id="SSF53807">
    <property type="entry name" value="Helical backbone' metal receptor"/>
    <property type="match status" value="1"/>
</dbReference>
<comment type="caution">
    <text evidence="2">The sequence shown here is derived from an EMBL/GenBank/DDBJ whole genome shotgun (WGS) entry which is preliminary data.</text>
</comment>
<dbReference type="AlphaFoldDB" id="A0A934QJL5"/>
<dbReference type="RefSeq" id="WP_051432106.1">
    <property type="nucleotide sequence ID" value="NZ_NRRE01000026.1"/>
</dbReference>
<accession>A0A934QJL5</accession>
<dbReference type="PANTHER" id="PTHR30535:SF34">
    <property type="entry name" value="MOLYBDATE-BINDING PROTEIN MOLA"/>
    <property type="match status" value="1"/>
</dbReference>
<dbReference type="EMBL" id="NRRE01000026">
    <property type="protein sequence ID" value="MBK1697877.1"/>
    <property type="molecule type" value="Genomic_DNA"/>
</dbReference>
<name>A0A934QJL5_9PROT</name>
<dbReference type="InterPro" id="IPR002491">
    <property type="entry name" value="ABC_transptr_periplasmic_BD"/>
</dbReference>